<keyword evidence="2" id="KW-1185">Reference proteome</keyword>
<organism evidence="1 2">
    <name type="scientific">Entomophthora muscae</name>
    <dbReference type="NCBI Taxonomy" id="34485"/>
    <lineage>
        <taxon>Eukaryota</taxon>
        <taxon>Fungi</taxon>
        <taxon>Fungi incertae sedis</taxon>
        <taxon>Zoopagomycota</taxon>
        <taxon>Entomophthoromycotina</taxon>
        <taxon>Entomophthoromycetes</taxon>
        <taxon>Entomophthorales</taxon>
        <taxon>Entomophthoraceae</taxon>
        <taxon>Entomophthora</taxon>
    </lineage>
</organism>
<gene>
    <name evidence="1" type="ORF">DSO57_1017015</name>
</gene>
<evidence type="ECO:0000313" key="2">
    <source>
        <dbReference type="Proteomes" id="UP001165960"/>
    </source>
</evidence>
<dbReference type="Proteomes" id="UP001165960">
    <property type="component" value="Unassembled WGS sequence"/>
</dbReference>
<reference evidence="1" key="1">
    <citation type="submission" date="2022-04" db="EMBL/GenBank/DDBJ databases">
        <title>Genome of the entomopathogenic fungus Entomophthora muscae.</title>
        <authorList>
            <person name="Elya C."/>
            <person name="Lovett B.R."/>
            <person name="Lee E."/>
            <person name="Macias A.M."/>
            <person name="Hajek A.E."/>
            <person name="De Bivort B.L."/>
            <person name="Kasson M.T."/>
            <person name="De Fine Licht H.H."/>
            <person name="Stajich J.E."/>
        </authorList>
    </citation>
    <scope>NUCLEOTIDE SEQUENCE</scope>
    <source>
        <strain evidence="1">Berkeley</strain>
    </source>
</reference>
<protein>
    <submittedName>
        <fullName evidence="1">Uncharacterized protein</fullName>
    </submittedName>
</protein>
<sequence>MLLKVIFGITRPWPERMFFSVDDRVRKGSSQSFFESRFGGRWAHFFGTLDFTTLGGAGFASQKILFKDYLKEFGSPIDSQKEGLDLSSYDGLSLSILKGDGKAYCLNLYNSIGEVVDPETGKRESVIEFKYSFTPDPSFNSEVAQLGGDSDNLARSQVYIPFKDFLPYYRGRLVDAEIMLARDPSFSSKSLILDSSNIKALSMMCQSGFGKQSGFFSLFLESILAYKN</sequence>
<dbReference type="EMBL" id="QTSX02006460">
    <property type="protein sequence ID" value="KAJ9054217.1"/>
    <property type="molecule type" value="Genomic_DNA"/>
</dbReference>
<accession>A0ACC2RVT6</accession>
<name>A0ACC2RVT6_9FUNG</name>
<evidence type="ECO:0000313" key="1">
    <source>
        <dbReference type="EMBL" id="KAJ9054217.1"/>
    </source>
</evidence>
<proteinExistence type="predicted"/>
<comment type="caution">
    <text evidence="1">The sequence shown here is derived from an EMBL/GenBank/DDBJ whole genome shotgun (WGS) entry which is preliminary data.</text>
</comment>